<accession>A0AAX4IU70</accession>
<dbReference type="PANTHER" id="PTHR24320">
    <property type="entry name" value="RETINOL DEHYDROGENASE"/>
    <property type="match status" value="1"/>
</dbReference>
<dbReference type="Proteomes" id="UP001322277">
    <property type="component" value="Chromosome 7"/>
</dbReference>
<name>A0AAX4IU70_9PEZI</name>
<dbReference type="RefSeq" id="XP_062783929.1">
    <property type="nucleotide sequence ID" value="XM_062927878.1"/>
</dbReference>
<keyword evidence="2" id="KW-0560">Oxidoreductase</keyword>
<dbReference type="InterPro" id="IPR002347">
    <property type="entry name" value="SDR_fam"/>
</dbReference>
<organism evidence="3 4">
    <name type="scientific">Colletotrichum destructivum</name>
    <dbReference type="NCBI Taxonomy" id="34406"/>
    <lineage>
        <taxon>Eukaryota</taxon>
        <taxon>Fungi</taxon>
        <taxon>Dikarya</taxon>
        <taxon>Ascomycota</taxon>
        <taxon>Pezizomycotina</taxon>
        <taxon>Sordariomycetes</taxon>
        <taxon>Hypocreomycetidae</taxon>
        <taxon>Glomerellales</taxon>
        <taxon>Glomerellaceae</taxon>
        <taxon>Colletotrichum</taxon>
        <taxon>Colletotrichum destructivum species complex</taxon>
    </lineage>
</organism>
<dbReference type="GeneID" id="87948222"/>
<evidence type="ECO:0000313" key="4">
    <source>
        <dbReference type="Proteomes" id="UP001322277"/>
    </source>
</evidence>
<keyword evidence="4" id="KW-1185">Reference proteome</keyword>
<dbReference type="KEGG" id="cdet:87948222"/>
<protein>
    <submittedName>
        <fullName evidence="3">Short-chain dehydrogenase/reductase SDR, NAD(P)-binding domain superfamily</fullName>
    </submittedName>
</protein>
<dbReference type="Pfam" id="PF00106">
    <property type="entry name" value="adh_short"/>
    <property type="match status" value="1"/>
</dbReference>
<dbReference type="AlphaFoldDB" id="A0AAX4IU70"/>
<dbReference type="PANTHER" id="PTHR24320:SF154">
    <property type="entry name" value="OXIDOREDUCTASE, SHORT-CHAIN DEHYDROGENASE_REDUCTASE FAMILY (AFU_ORTHOLOGUE AFUA_2G04560)"/>
    <property type="match status" value="1"/>
</dbReference>
<evidence type="ECO:0000313" key="3">
    <source>
        <dbReference type="EMBL" id="WQF86708.1"/>
    </source>
</evidence>
<sequence length="351" mass="36953">MPTYFVYEKDLVNPTPQIPSLEGKVIFVTGAGLGKSTILALLAHNPSHIYFSGRSLPSAEALIASVASSPSSSSASGTTTPPPLTFVQMDLASLASVKAAVAATFAHDRLDILVNNAGIMAGPAGLSADGYEVQFATNHLGHAMLVRALLPVLQRTAALPDSDVRVVTLTSLGYQGHPADGISFSTLRTTQAGPPFIGQWVRYGYVVSKISLILFSHPLPSPPLPIYDAGVSKLANILFTRELARRHPSITAVVVHPGVVGTGLVANQGLLNRLFVHATNRIAGASILTPEKGCWNQVWAAAAAGKGDLASGGFYMPVGHLADDQLDKCATDDRLAGELWRWTEDVLAGFD</sequence>
<evidence type="ECO:0000256" key="2">
    <source>
        <dbReference type="ARBA" id="ARBA00023002"/>
    </source>
</evidence>
<dbReference type="PRINTS" id="PR00081">
    <property type="entry name" value="GDHRDH"/>
</dbReference>
<comment type="similarity">
    <text evidence="1">Belongs to the short-chain dehydrogenases/reductases (SDR) family.</text>
</comment>
<dbReference type="EMBL" id="CP137311">
    <property type="protein sequence ID" value="WQF86708.1"/>
    <property type="molecule type" value="Genomic_DNA"/>
</dbReference>
<evidence type="ECO:0000256" key="1">
    <source>
        <dbReference type="ARBA" id="ARBA00006484"/>
    </source>
</evidence>
<dbReference type="GO" id="GO:0016491">
    <property type="term" value="F:oxidoreductase activity"/>
    <property type="evidence" value="ECO:0007669"/>
    <property type="project" value="UniProtKB-KW"/>
</dbReference>
<dbReference type="InterPro" id="IPR036291">
    <property type="entry name" value="NAD(P)-bd_dom_sf"/>
</dbReference>
<proteinExistence type="inferred from homology"/>
<dbReference type="Gene3D" id="3.40.50.720">
    <property type="entry name" value="NAD(P)-binding Rossmann-like Domain"/>
    <property type="match status" value="1"/>
</dbReference>
<gene>
    <name evidence="3" type="ORF">CDEST_11722</name>
</gene>
<reference evidence="4" key="1">
    <citation type="journal article" date="2023" name="bioRxiv">
        <title>Complete genome of the Medicago anthracnose fungus, Colletotrichum destructivum, reveals a mini-chromosome-like region within a core chromosome.</title>
        <authorList>
            <person name="Lapalu N."/>
            <person name="Simon A."/>
            <person name="Lu A."/>
            <person name="Plaumann P.-L."/>
            <person name="Amselem J."/>
            <person name="Pigne S."/>
            <person name="Auger A."/>
            <person name="Koch C."/>
            <person name="Dallery J.-F."/>
            <person name="O'Connell R.J."/>
        </authorList>
    </citation>
    <scope>NUCLEOTIDE SEQUENCE [LARGE SCALE GENOMIC DNA]</scope>
    <source>
        <strain evidence="4">CBS 520.97</strain>
    </source>
</reference>
<dbReference type="SUPFAM" id="SSF51735">
    <property type="entry name" value="NAD(P)-binding Rossmann-fold domains"/>
    <property type="match status" value="1"/>
</dbReference>